<protein>
    <submittedName>
        <fullName evidence="2">Uncharacterized protein</fullName>
    </submittedName>
</protein>
<reference evidence="2" key="1">
    <citation type="journal article" date="2019" name="Mol. Biol. Evol.">
        <title>Blast fungal genomes show frequent chromosomal changes, gene gains and losses, and effector gene turnover.</title>
        <authorList>
            <person name="Gomez Luciano L.B."/>
            <person name="Jason Tsai I."/>
            <person name="Chuma I."/>
            <person name="Tosa Y."/>
            <person name="Chen Y.H."/>
            <person name="Li J.Y."/>
            <person name="Li M.Y."/>
            <person name="Jade Lu M.Y."/>
            <person name="Nakayashiki H."/>
            <person name="Li W.H."/>
        </authorList>
    </citation>
    <scope>NUCLEOTIDE SEQUENCE</scope>
    <source>
        <strain evidence="2">NI907</strain>
    </source>
</reference>
<evidence type="ECO:0000313" key="2">
    <source>
        <dbReference type="RefSeq" id="XP_030976293.1"/>
    </source>
</evidence>
<evidence type="ECO:0000313" key="1">
    <source>
        <dbReference type="Proteomes" id="UP000515153"/>
    </source>
</evidence>
<sequence>MCMLHVNDRYPALSAKFGRIRPDSPTWGQMYLASLASACHGSKNRTSVHTVNGKIQVYLAFFNLPDPPLEAFRRTSR</sequence>
<dbReference type="RefSeq" id="XP_030976293.1">
    <property type="nucleotide sequence ID" value="XM_031132246.1"/>
</dbReference>
<gene>
    <name evidence="2" type="ORF">PgNI_12293</name>
</gene>
<organism evidence="1 2">
    <name type="scientific">Pyricularia grisea</name>
    <name type="common">Crabgrass-specific blast fungus</name>
    <name type="synonym">Magnaporthe grisea</name>
    <dbReference type="NCBI Taxonomy" id="148305"/>
    <lineage>
        <taxon>Eukaryota</taxon>
        <taxon>Fungi</taxon>
        <taxon>Dikarya</taxon>
        <taxon>Ascomycota</taxon>
        <taxon>Pezizomycotina</taxon>
        <taxon>Sordariomycetes</taxon>
        <taxon>Sordariomycetidae</taxon>
        <taxon>Magnaporthales</taxon>
        <taxon>Pyriculariaceae</taxon>
        <taxon>Pyricularia</taxon>
    </lineage>
</organism>
<accession>A0A6P8AN27</accession>
<name>A0A6P8AN27_PYRGI</name>
<keyword evidence="1" id="KW-1185">Reference proteome</keyword>
<reference evidence="2" key="3">
    <citation type="submission" date="2025-08" db="UniProtKB">
        <authorList>
            <consortium name="RefSeq"/>
        </authorList>
    </citation>
    <scope>IDENTIFICATION</scope>
    <source>
        <strain evidence="2">NI907</strain>
    </source>
</reference>
<proteinExistence type="predicted"/>
<dbReference type="AlphaFoldDB" id="A0A6P8AN27"/>
<dbReference type="GeneID" id="41967151"/>
<dbReference type="Proteomes" id="UP000515153">
    <property type="component" value="Unplaced"/>
</dbReference>
<reference evidence="2" key="2">
    <citation type="submission" date="2019-10" db="EMBL/GenBank/DDBJ databases">
        <authorList>
            <consortium name="NCBI Genome Project"/>
        </authorList>
    </citation>
    <scope>NUCLEOTIDE SEQUENCE</scope>
    <source>
        <strain evidence="2">NI907</strain>
    </source>
</reference>
<dbReference type="KEGG" id="pgri:PgNI_12293"/>